<evidence type="ECO:0000313" key="2">
    <source>
        <dbReference type="EMBL" id="MEB3751819.1"/>
    </source>
</evidence>
<sequence length="72" mass="8064">MPLNRRQMTWNEKPIPPKVSSFEKQGGDTTCFLSSLSSDSTSHSNEPVQHASYHHPFSIVTLHNVGESLVKK</sequence>
<reference evidence="2 3" key="1">
    <citation type="journal article" date="2014" name="Genome Announc.">
        <title>Draft Genome Sequence of Geobacillus icigianus Strain G1w1T Isolated from Hot Springs in the Valley of Geysers, Kamchatka (Russian Federation).</title>
        <authorList>
            <person name="Bryanskaya A.V."/>
            <person name="Rozanov A.S."/>
            <person name="Logacheva M.D."/>
            <person name="Kotenko A.V."/>
            <person name="Peltek S.E."/>
        </authorList>
    </citation>
    <scope>NUCLEOTIDE SEQUENCE [LARGE SCALE GENOMIC DNA]</scope>
    <source>
        <strain evidence="2 3">G1w1</strain>
    </source>
</reference>
<feature type="compositionally biased region" description="Polar residues" evidence="1">
    <location>
        <begin position="1"/>
        <end position="10"/>
    </location>
</feature>
<keyword evidence="3" id="KW-1185">Reference proteome</keyword>
<comment type="caution">
    <text evidence="2">The sequence shown here is derived from an EMBL/GenBank/DDBJ whole genome shotgun (WGS) entry which is preliminary data.</text>
</comment>
<name>A0ABU6BJD0_9BACL</name>
<dbReference type="Proteomes" id="UP000029267">
    <property type="component" value="Unassembled WGS sequence"/>
</dbReference>
<gene>
    <name evidence="2" type="ORF">EP10_002674</name>
</gene>
<proteinExistence type="predicted"/>
<evidence type="ECO:0000256" key="1">
    <source>
        <dbReference type="SAM" id="MobiDB-lite"/>
    </source>
</evidence>
<protein>
    <submittedName>
        <fullName evidence="2">Uncharacterized protein</fullName>
    </submittedName>
</protein>
<organism evidence="2 3">
    <name type="scientific">Geobacillus icigianus</name>
    <dbReference type="NCBI Taxonomy" id="1430331"/>
    <lineage>
        <taxon>Bacteria</taxon>
        <taxon>Bacillati</taxon>
        <taxon>Bacillota</taxon>
        <taxon>Bacilli</taxon>
        <taxon>Bacillales</taxon>
        <taxon>Anoxybacillaceae</taxon>
        <taxon>Geobacillus</taxon>
    </lineage>
</organism>
<feature type="region of interest" description="Disordered" evidence="1">
    <location>
        <begin position="1"/>
        <end position="24"/>
    </location>
</feature>
<evidence type="ECO:0000313" key="3">
    <source>
        <dbReference type="Proteomes" id="UP000029267"/>
    </source>
</evidence>
<dbReference type="EMBL" id="JPYA02000003">
    <property type="protein sequence ID" value="MEB3751819.1"/>
    <property type="molecule type" value="Genomic_DNA"/>
</dbReference>
<accession>A0ABU6BJD0</accession>